<keyword evidence="1" id="KW-1185">Reference proteome</keyword>
<name>A0A915IP42_ROMCU</name>
<organism evidence="1 2">
    <name type="scientific">Romanomermis culicivorax</name>
    <name type="common">Nematode worm</name>
    <dbReference type="NCBI Taxonomy" id="13658"/>
    <lineage>
        <taxon>Eukaryota</taxon>
        <taxon>Metazoa</taxon>
        <taxon>Ecdysozoa</taxon>
        <taxon>Nematoda</taxon>
        <taxon>Enoplea</taxon>
        <taxon>Dorylaimia</taxon>
        <taxon>Mermithida</taxon>
        <taxon>Mermithoidea</taxon>
        <taxon>Mermithidae</taxon>
        <taxon>Romanomermis</taxon>
    </lineage>
</organism>
<dbReference type="AlphaFoldDB" id="A0A915IP42"/>
<proteinExistence type="predicted"/>
<protein>
    <submittedName>
        <fullName evidence="2">Uncharacterized protein</fullName>
    </submittedName>
</protein>
<reference evidence="2" key="1">
    <citation type="submission" date="2022-11" db="UniProtKB">
        <authorList>
            <consortium name="WormBaseParasite"/>
        </authorList>
    </citation>
    <scope>IDENTIFICATION</scope>
</reference>
<evidence type="ECO:0000313" key="2">
    <source>
        <dbReference type="WBParaSite" id="nRc.2.0.1.t15752-RA"/>
    </source>
</evidence>
<evidence type="ECO:0000313" key="1">
    <source>
        <dbReference type="Proteomes" id="UP000887565"/>
    </source>
</evidence>
<dbReference type="Proteomes" id="UP000887565">
    <property type="component" value="Unplaced"/>
</dbReference>
<accession>A0A915IP42</accession>
<sequence>MWPGSNCVINIFTTQKPECDFRPLKVGKLCQLGSRAGEIHAPSIDHTFGSTILFYYGRNNEHYLTRQDNKEVVIFENFVTFNIGSEIDSLFLGTKIEVARAKAIADALHRFQRDR</sequence>
<dbReference type="WBParaSite" id="nRc.2.0.1.t15752-RA">
    <property type="protein sequence ID" value="nRc.2.0.1.t15752-RA"/>
    <property type="gene ID" value="nRc.2.0.1.g15752"/>
</dbReference>